<dbReference type="Proteomes" id="UP000281708">
    <property type="component" value="Unassembled WGS sequence"/>
</dbReference>
<feature type="transmembrane region" description="Helical" evidence="9">
    <location>
        <begin position="314"/>
        <end position="332"/>
    </location>
</feature>
<evidence type="ECO:0000256" key="2">
    <source>
        <dbReference type="ARBA" id="ARBA00022448"/>
    </source>
</evidence>
<dbReference type="Pfam" id="PF02653">
    <property type="entry name" value="BPD_transp_2"/>
    <property type="match status" value="1"/>
</dbReference>
<feature type="transmembrane region" description="Helical" evidence="9">
    <location>
        <begin position="62"/>
        <end position="81"/>
    </location>
</feature>
<keyword evidence="4" id="KW-0997">Cell inner membrane</keyword>
<keyword evidence="2" id="KW-0813">Transport</keyword>
<evidence type="ECO:0000256" key="7">
    <source>
        <dbReference type="ARBA" id="ARBA00023136"/>
    </source>
</evidence>
<evidence type="ECO:0000256" key="3">
    <source>
        <dbReference type="ARBA" id="ARBA00022475"/>
    </source>
</evidence>
<proteinExistence type="predicted"/>
<dbReference type="EMBL" id="RDBE01000001">
    <property type="protein sequence ID" value="RLV50938.1"/>
    <property type="molecule type" value="Genomic_DNA"/>
</dbReference>
<name>A0A3L8P8S4_9ACTN</name>
<evidence type="ECO:0000256" key="9">
    <source>
        <dbReference type="SAM" id="Phobius"/>
    </source>
</evidence>
<dbReference type="PANTHER" id="PTHR32196">
    <property type="entry name" value="ABC TRANSPORTER PERMEASE PROTEIN YPHD-RELATED-RELATED"/>
    <property type="match status" value="1"/>
</dbReference>
<gene>
    <name evidence="10" type="ORF">D9V37_03100</name>
</gene>
<evidence type="ECO:0000256" key="5">
    <source>
        <dbReference type="ARBA" id="ARBA00022692"/>
    </source>
</evidence>
<dbReference type="InterPro" id="IPR001851">
    <property type="entry name" value="ABC_transp_permease"/>
</dbReference>
<sequence>MTAMSHALVDAPSTAPDRPTRSPAARALALWQSAGPVAVFVVLLILVAIVQPPFVTGGGLRILAVQATPIMLVALGQAMVLHVGSIDLSNAAIAILSAIVLAKALGPLGAAAPLLCLVLLTAVGAVNGLLVAFAQVPSFALTLGTLGVLQAVSLVVSHASTVYATAHTGVLDFLFEIDVFGLPIAFWVAVLLALALWLLLRRTATGRAMTAVGLNETGARFAGLRTQWLRVLAFALSGAMAAVAGIMIVAQAQSASSSGLGSDLLIPAIAAAIVGGTALTGGVTNPLNVVVGALTVSLVPIGAQTIGVTSQAQSLVYGLVIVVAVALTVPRVRSIVK</sequence>
<feature type="transmembrane region" description="Helical" evidence="9">
    <location>
        <begin position="264"/>
        <end position="282"/>
    </location>
</feature>
<feature type="transmembrane region" description="Helical" evidence="9">
    <location>
        <begin position="289"/>
        <end position="308"/>
    </location>
</feature>
<keyword evidence="6 9" id="KW-1133">Transmembrane helix</keyword>
<evidence type="ECO:0000313" key="11">
    <source>
        <dbReference type="Proteomes" id="UP000281708"/>
    </source>
</evidence>
<evidence type="ECO:0000256" key="1">
    <source>
        <dbReference type="ARBA" id="ARBA00004651"/>
    </source>
</evidence>
<keyword evidence="3" id="KW-1003">Cell membrane</keyword>
<reference evidence="10 11" key="1">
    <citation type="submission" date="2018-10" db="EMBL/GenBank/DDBJ databases">
        <title>Marmoricola sp. 4Q3S-7 whole genome shotgun sequence.</title>
        <authorList>
            <person name="Li F."/>
        </authorList>
    </citation>
    <scope>NUCLEOTIDE SEQUENCE [LARGE SCALE GENOMIC DNA]</scope>
    <source>
        <strain evidence="10 11">4Q3S-7</strain>
    </source>
</reference>
<comment type="subcellular location">
    <subcellularLocation>
        <location evidence="1">Cell membrane</location>
        <topology evidence="1">Multi-pass membrane protein</topology>
    </subcellularLocation>
</comment>
<accession>A0A3L8P8S4</accession>
<feature type="region of interest" description="Disordered" evidence="8">
    <location>
        <begin position="1"/>
        <end position="20"/>
    </location>
</feature>
<keyword evidence="11" id="KW-1185">Reference proteome</keyword>
<dbReference type="AlphaFoldDB" id="A0A3L8P8S4"/>
<protein>
    <submittedName>
        <fullName evidence="10">ABC transporter permease</fullName>
    </submittedName>
</protein>
<dbReference type="PANTHER" id="PTHR32196:SF21">
    <property type="entry name" value="ABC TRANSPORTER PERMEASE PROTEIN YPHD-RELATED"/>
    <property type="match status" value="1"/>
</dbReference>
<feature type="transmembrane region" description="Helical" evidence="9">
    <location>
        <begin position="139"/>
        <end position="159"/>
    </location>
</feature>
<feature type="transmembrane region" description="Helical" evidence="9">
    <location>
        <begin position="228"/>
        <end position="252"/>
    </location>
</feature>
<evidence type="ECO:0000256" key="4">
    <source>
        <dbReference type="ARBA" id="ARBA00022519"/>
    </source>
</evidence>
<feature type="transmembrane region" description="Helical" evidence="9">
    <location>
        <begin position="111"/>
        <end position="132"/>
    </location>
</feature>
<evidence type="ECO:0000256" key="6">
    <source>
        <dbReference type="ARBA" id="ARBA00022989"/>
    </source>
</evidence>
<feature type="transmembrane region" description="Helical" evidence="9">
    <location>
        <begin position="179"/>
        <end position="200"/>
    </location>
</feature>
<evidence type="ECO:0000313" key="10">
    <source>
        <dbReference type="EMBL" id="RLV50938.1"/>
    </source>
</evidence>
<comment type="caution">
    <text evidence="10">The sequence shown here is derived from an EMBL/GenBank/DDBJ whole genome shotgun (WGS) entry which is preliminary data.</text>
</comment>
<feature type="transmembrane region" description="Helical" evidence="9">
    <location>
        <begin position="28"/>
        <end position="50"/>
    </location>
</feature>
<keyword evidence="7 9" id="KW-0472">Membrane</keyword>
<dbReference type="CDD" id="cd06579">
    <property type="entry name" value="TM_PBP1_transp_AraH_like"/>
    <property type="match status" value="1"/>
</dbReference>
<dbReference type="GO" id="GO:0022857">
    <property type="term" value="F:transmembrane transporter activity"/>
    <property type="evidence" value="ECO:0007669"/>
    <property type="project" value="InterPro"/>
</dbReference>
<evidence type="ECO:0000256" key="8">
    <source>
        <dbReference type="SAM" id="MobiDB-lite"/>
    </source>
</evidence>
<organism evidence="10 11">
    <name type="scientific">Nocardioides mangrovicus</name>
    <dbReference type="NCBI Taxonomy" id="2478913"/>
    <lineage>
        <taxon>Bacteria</taxon>
        <taxon>Bacillati</taxon>
        <taxon>Actinomycetota</taxon>
        <taxon>Actinomycetes</taxon>
        <taxon>Propionibacteriales</taxon>
        <taxon>Nocardioidaceae</taxon>
        <taxon>Nocardioides</taxon>
    </lineage>
</organism>
<keyword evidence="5 9" id="KW-0812">Transmembrane</keyword>
<dbReference type="GO" id="GO:0005886">
    <property type="term" value="C:plasma membrane"/>
    <property type="evidence" value="ECO:0007669"/>
    <property type="project" value="UniProtKB-SubCell"/>
</dbReference>